<comment type="caution">
    <text evidence="2">The sequence shown here is derived from an EMBL/GenBank/DDBJ whole genome shotgun (WGS) entry which is preliminary data.</text>
</comment>
<protein>
    <submittedName>
        <fullName evidence="2">Uncharacterized protein (DUF885 family)</fullName>
    </submittedName>
</protein>
<dbReference type="OrthoDB" id="9769898at2"/>
<dbReference type="PANTHER" id="PTHR33361">
    <property type="entry name" value="GLR0591 PROTEIN"/>
    <property type="match status" value="1"/>
</dbReference>
<name>A0A395JRG7_9GAMM</name>
<keyword evidence="1" id="KW-0732">Signal</keyword>
<dbReference type="RefSeq" id="WP_113952651.1">
    <property type="nucleotide sequence ID" value="NZ_QNRT01000001.1"/>
</dbReference>
<evidence type="ECO:0000313" key="3">
    <source>
        <dbReference type="Proteomes" id="UP000253083"/>
    </source>
</evidence>
<reference evidence="2 3" key="1">
    <citation type="submission" date="2018-06" db="EMBL/GenBank/DDBJ databases">
        <title>Genomic Encyclopedia of Type Strains, Phase IV (KMG-IV): sequencing the most valuable type-strain genomes for metagenomic binning, comparative biology and taxonomic classification.</title>
        <authorList>
            <person name="Goeker M."/>
        </authorList>
    </citation>
    <scope>NUCLEOTIDE SEQUENCE [LARGE SCALE GENOMIC DNA]</scope>
    <source>
        <strain evidence="2 3">DSM 24032</strain>
    </source>
</reference>
<dbReference type="InterPro" id="IPR010281">
    <property type="entry name" value="DUF885"/>
</dbReference>
<dbReference type="Pfam" id="PF05960">
    <property type="entry name" value="DUF885"/>
    <property type="match status" value="1"/>
</dbReference>
<feature type="signal peptide" evidence="1">
    <location>
        <begin position="1"/>
        <end position="22"/>
    </location>
</feature>
<gene>
    <name evidence="2" type="ORF">DFR28_101431</name>
</gene>
<organism evidence="2 3">
    <name type="scientific">Arenicella xantha</name>
    <dbReference type="NCBI Taxonomy" id="644221"/>
    <lineage>
        <taxon>Bacteria</taxon>
        <taxon>Pseudomonadati</taxon>
        <taxon>Pseudomonadota</taxon>
        <taxon>Gammaproteobacteria</taxon>
        <taxon>Arenicellales</taxon>
        <taxon>Arenicellaceae</taxon>
        <taxon>Arenicella</taxon>
    </lineage>
</organism>
<dbReference type="Proteomes" id="UP000253083">
    <property type="component" value="Unassembled WGS sequence"/>
</dbReference>
<feature type="chain" id="PRO_5017487323" evidence="1">
    <location>
        <begin position="23"/>
        <end position="630"/>
    </location>
</feature>
<dbReference type="PANTHER" id="PTHR33361:SF16">
    <property type="entry name" value="DUF885 DOMAIN-CONTAINING PROTEIN"/>
    <property type="match status" value="1"/>
</dbReference>
<evidence type="ECO:0000313" key="2">
    <source>
        <dbReference type="EMBL" id="RBP53046.1"/>
    </source>
</evidence>
<evidence type="ECO:0000256" key="1">
    <source>
        <dbReference type="SAM" id="SignalP"/>
    </source>
</evidence>
<dbReference type="InParanoid" id="A0A395JRG7"/>
<sequence>MRHLLLALLACLFIASCGNQPATDSSVAETAEAAAPTAAEPVAEQKSETEKLNEWFEVKYEEELMMSPIGLTFQGRKERYGEIDDVSEAAQLEQIEWKGKTVEEMKSTFDYAKLTDDGKLSYDLWAHQYQMALDGKPFMRRGYVFEQMNGSHSFFPTLMMSFHKVESEQDMKDYVSRLSGIGVVINELIEQAKLAASEGVRSPRFAYEIVAKEAQAIITGAPFDDSTDDSSLLADAKSKVAALVEAETITQEQADSLVVAASKAMKDDFGTAYQNLITFLNDDISNTSEQAQGVHALPDGAAYYEYRLKSITTTDMTADEIHELGLAEVKRIRAQMEEIKEKDGFTGTLQEYFAYIRDSKDDEKFYYPNTDEGRQAYIDDATAALDIIKQELPNYFGVLPKADMVVKRVEAFREQDGAPQHYYPGTPDGSRPGVYYAHLSDMKAMPKNELEVIAYHEGLPGHHMQISIAQELEGIPTFRTQAGSTAYIEGWALYSEALAKEMPNTFTTLGSDFGRLGSEIWRAIRLVVDTGMHHKKWTQQQAVDFFSANSPAPLETIETEVRRYLVIPGQATAYKIGMIDIQRLRKMAQDELGDKFDIKAFHDTILGGGALPLSMLERQVKSWIAATKAS</sequence>
<keyword evidence="3" id="KW-1185">Reference proteome</keyword>
<dbReference type="EMBL" id="QNRT01000001">
    <property type="protein sequence ID" value="RBP53046.1"/>
    <property type="molecule type" value="Genomic_DNA"/>
</dbReference>
<dbReference type="AlphaFoldDB" id="A0A395JRG7"/>
<accession>A0A395JRG7</accession>
<proteinExistence type="predicted"/>
<dbReference type="PROSITE" id="PS51257">
    <property type="entry name" value="PROKAR_LIPOPROTEIN"/>
    <property type="match status" value="1"/>
</dbReference>